<dbReference type="EMBL" id="MCFA01000016">
    <property type="protein sequence ID" value="ORY16820.1"/>
    <property type="molecule type" value="Genomic_DNA"/>
</dbReference>
<dbReference type="Proteomes" id="UP000193144">
    <property type="component" value="Unassembled WGS sequence"/>
</dbReference>
<comment type="caution">
    <text evidence="1">The sequence shown here is derived from an EMBL/GenBank/DDBJ whole genome shotgun (WGS) entry which is preliminary data.</text>
</comment>
<name>A0A1Y2A335_9PLEO</name>
<sequence length="173" mass="19594">MNLTAVCLAGSRNNCPFRQCAPPPQPQQSIKHRGGLFSAGGSSLLRSVCGHDTVHVCVCLCNEYSLPFLAGSPRSPLFLSLSIPHLASSTQSHDTPYRPLPPWSRGSFWLDWTGLLRTNDRCGWHLHDRDRPSHLGTWHGHEHDAHRHPLPYQPYWRRLHCIGRDRRTPSQAK</sequence>
<keyword evidence="2" id="KW-1185">Reference proteome</keyword>
<evidence type="ECO:0000313" key="1">
    <source>
        <dbReference type="EMBL" id="ORY16820.1"/>
    </source>
</evidence>
<protein>
    <submittedName>
        <fullName evidence="1">Uncharacterized protein</fullName>
    </submittedName>
</protein>
<organism evidence="1 2">
    <name type="scientific">Clohesyomyces aquaticus</name>
    <dbReference type="NCBI Taxonomy" id="1231657"/>
    <lineage>
        <taxon>Eukaryota</taxon>
        <taxon>Fungi</taxon>
        <taxon>Dikarya</taxon>
        <taxon>Ascomycota</taxon>
        <taxon>Pezizomycotina</taxon>
        <taxon>Dothideomycetes</taxon>
        <taxon>Pleosporomycetidae</taxon>
        <taxon>Pleosporales</taxon>
        <taxon>Lindgomycetaceae</taxon>
        <taxon>Clohesyomyces</taxon>
    </lineage>
</organism>
<evidence type="ECO:0000313" key="2">
    <source>
        <dbReference type="Proteomes" id="UP000193144"/>
    </source>
</evidence>
<proteinExistence type="predicted"/>
<reference evidence="1 2" key="1">
    <citation type="submission" date="2016-07" db="EMBL/GenBank/DDBJ databases">
        <title>Pervasive Adenine N6-methylation of Active Genes in Fungi.</title>
        <authorList>
            <consortium name="DOE Joint Genome Institute"/>
            <person name="Mondo S.J."/>
            <person name="Dannebaum R.O."/>
            <person name="Kuo R.C."/>
            <person name="Labutti K."/>
            <person name="Haridas S."/>
            <person name="Kuo A."/>
            <person name="Salamov A."/>
            <person name="Ahrendt S.R."/>
            <person name="Lipzen A."/>
            <person name="Sullivan W."/>
            <person name="Andreopoulos W.B."/>
            <person name="Clum A."/>
            <person name="Lindquist E."/>
            <person name="Daum C."/>
            <person name="Ramamoorthy G.K."/>
            <person name="Gryganskyi A."/>
            <person name="Culley D."/>
            <person name="Magnuson J.K."/>
            <person name="James T.Y."/>
            <person name="O'Malley M.A."/>
            <person name="Stajich J.E."/>
            <person name="Spatafora J.W."/>
            <person name="Visel A."/>
            <person name="Grigoriev I.V."/>
        </authorList>
    </citation>
    <scope>NUCLEOTIDE SEQUENCE [LARGE SCALE GENOMIC DNA]</scope>
    <source>
        <strain evidence="1 2">CBS 115471</strain>
    </source>
</reference>
<accession>A0A1Y2A335</accession>
<dbReference type="AlphaFoldDB" id="A0A1Y2A335"/>
<gene>
    <name evidence="1" type="ORF">BCR34DRAFT_87575</name>
</gene>